<dbReference type="InterPro" id="IPR018253">
    <property type="entry name" value="DnaJ_domain_CS"/>
</dbReference>
<name>A0A7J0G946_9ERIC</name>
<keyword evidence="2" id="KW-1133">Transmembrane helix</keyword>
<dbReference type="PANTHER" id="PTHR45270">
    <property type="entry name" value="OS03G0832900 PROTEIN"/>
    <property type="match status" value="1"/>
</dbReference>
<evidence type="ECO:0000256" key="1">
    <source>
        <dbReference type="SAM" id="MobiDB-lite"/>
    </source>
</evidence>
<dbReference type="PRINTS" id="PR00625">
    <property type="entry name" value="JDOMAIN"/>
</dbReference>
<dbReference type="Pfam" id="PF14901">
    <property type="entry name" value="Jiv90"/>
    <property type="match status" value="2"/>
</dbReference>
<dbReference type="PROSITE" id="PS50076">
    <property type="entry name" value="DNAJ_2"/>
    <property type="match status" value="1"/>
</dbReference>
<reference evidence="4 5" key="1">
    <citation type="submission" date="2019-07" db="EMBL/GenBank/DDBJ databases">
        <title>De Novo Assembly of kiwifruit Actinidia rufa.</title>
        <authorList>
            <person name="Sugita-Konishi S."/>
            <person name="Sato K."/>
            <person name="Mori E."/>
            <person name="Abe Y."/>
            <person name="Kisaki G."/>
            <person name="Hamano K."/>
            <person name="Suezawa K."/>
            <person name="Otani M."/>
            <person name="Fukuda T."/>
            <person name="Manabe T."/>
            <person name="Gomi K."/>
            <person name="Tabuchi M."/>
            <person name="Akimitsu K."/>
            <person name="Kataoka I."/>
        </authorList>
    </citation>
    <scope>NUCLEOTIDE SEQUENCE [LARGE SCALE GENOMIC DNA]</scope>
    <source>
        <strain evidence="5">cv. Fuchu</strain>
    </source>
</reference>
<keyword evidence="2" id="KW-0812">Transmembrane</keyword>
<feature type="compositionally biased region" description="Basic residues" evidence="1">
    <location>
        <begin position="570"/>
        <end position="580"/>
    </location>
</feature>
<evidence type="ECO:0000313" key="4">
    <source>
        <dbReference type="EMBL" id="GFZ07324.1"/>
    </source>
</evidence>
<dbReference type="PROSITE" id="PS00636">
    <property type="entry name" value="DNAJ_1"/>
    <property type="match status" value="1"/>
</dbReference>
<dbReference type="Pfam" id="PF00226">
    <property type="entry name" value="DnaJ"/>
    <property type="match status" value="1"/>
</dbReference>
<feature type="region of interest" description="Disordered" evidence="1">
    <location>
        <begin position="555"/>
        <end position="580"/>
    </location>
</feature>
<feature type="region of interest" description="Disordered" evidence="1">
    <location>
        <begin position="316"/>
        <end position="343"/>
    </location>
</feature>
<feature type="transmembrane region" description="Helical" evidence="2">
    <location>
        <begin position="116"/>
        <end position="138"/>
    </location>
</feature>
<dbReference type="InterPro" id="IPR001623">
    <property type="entry name" value="DnaJ_domain"/>
</dbReference>
<protein>
    <submittedName>
        <fullName evidence="4">Chaperone DnaJ-domain superfamily protein</fullName>
    </submittedName>
</protein>
<dbReference type="Gene3D" id="1.10.287.110">
    <property type="entry name" value="DnaJ domain"/>
    <property type="match status" value="1"/>
</dbReference>
<keyword evidence="5" id="KW-1185">Reference proteome</keyword>
<gene>
    <name evidence="4" type="ORF">Acr_19g0002610</name>
</gene>
<evidence type="ECO:0000259" key="3">
    <source>
        <dbReference type="PROSITE" id="PS50076"/>
    </source>
</evidence>
<dbReference type="InterPro" id="IPR036869">
    <property type="entry name" value="J_dom_sf"/>
</dbReference>
<dbReference type="EMBL" id="BJWL01000019">
    <property type="protein sequence ID" value="GFZ07324.1"/>
    <property type="molecule type" value="Genomic_DNA"/>
</dbReference>
<dbReference type="InterPro" id="IPR032843">
    <property type="entry name" value="Jiv"/>
</dbReference>
<sequence>MKDIGLFKQGWKWLQSKRHCYPVARTAVICFRDKIGMFMERHWPLVCSGCTKLGRVLLLLVIYWWDCVVRGVRSFLGLGSAALLVIMWSCFLSLTSISCLVYVLMSMGAAAGAVQYLGYTPGLFIVGIFAILILWMYANFWITGTLFIFGVNLAFLSNDVFNYLLQWCDNLSESTHVEEQKESESFTEDDFSGECEFSVPIDEPEKLPSCKSSIKTPATSSIINKQKESSGKQVVREDAISINEMERILNCMNHYDALGFPCHKKIDATLLKKEYHKKAMLVHPDKNMGSPLASESFKKLQCAYEVLSDSMKKRDYDEQLRKEEAKSVSHKSHNTSHQDGPDFCSEESRRIPCTKCGHSHIWVCTNRTKLKARWCQDCCQYHQAKDGDGWIEHKGSLVFDRPQKDWQFACCGYVSVEGQYRKPVTEPPLFSWSMLSASKKGHVYRPEARPRLVQVLIVKHHEQQDVEVEIPRAFVCAESKIFDVSEWAICQKMACRPNTHRPSFHVSMVGLEKTTQRSNSSRYPWDLDAEMMDEEEEFELWLQKALASGLFCETSKRRKSWSPFKLPEKKGKKQWRRTSS</sequence>
<accession>A0A7J0G946</accession>
<evidence type="ECO:0000313" key="5">
    <source>
        <dbReference type="Proteomes" id="UP000585474"/>
    </source>
</evidence>
<feature type="transmembrane region" description="Helical" evidence="2">
    <location>
        <begin position="42"/>
        <end position="65"/>
    </location>
</feature>
<feature type="transmembrane region" description="Helical" evidence="2">
    <location>
        <begin position="77"/>
        <end position="104"/>
    </location>
</feature>
<organism evidence="4 5">
    <name type="scientific">Actinidia rufa</name>
    <dbReference type="NCBI Taxonomy" id="165716"/>
    <lineage>
        <taxon>Eukaryota</taxon>
        <taxon>Viridiplantae</taxon>
        <taxon>Streptophyta</taxon>
        <taxon>Embryophyta</taxon>
        <taxon>Tracheophyta</taxon>
        <taxon>Spermatophyta</taxon>
        <taxon>Magnoliopsida</taxon>
        <taxon>eudicotyledons</taxon>
        <taxon>Gunneridae</taxon>
        <taxon>Pentapetalae</taxon>
        <taxon>asterids</taxon>
        <taxon>Ericales</taxon>
        <taxon>Actinidiaceae</taxon>
        <taxon>Actinidia</taxon>
    </lineage>
</organism>
<dbReference type="AlphaFoldDB" id="A0A7J0G946"/>
<dbReference type="CDD" id="cd06257">
    <property type="entry name" value="DnaJ"/>
    <property type="match status" value="1"/>
</dbReference>
<dbReference type="OrthoDB" id="1507364at2759"/>
<comment type="caution">
    <text evidence="4">The sequence shown here is derived from an EMBL/GenBank/DDBJ whole genome shotgun (WGS) entry which is preliminary data.</text>
</comment>
<dbReference type="SMART" id="SM00271">
    <property type="entry name" value="DnaJ"/>
    <property type="match status" value="1"/>
</dbReference>
<keyword evidence="2" id="KW-0472">Membrane</keyword>
<dbReference type="Proteomes" id="UP000585474">
    <property type="component" value="Unassembled WGS sequence"/>
</dbReference>
<dbReference type="PANTHER" id="PTHR45270:SF1">
    <property type="entry name" value="CHAPERONE DNAJ-DOMAIN SUPERFAMILY PROTEIN"/>
    <property type="match status" value="1"/>
</dbReference>
<dbReference type="SUPFAM" id="SSF46565">
    <property type="entry name" value="Chaperone J-domain"/>
    <property type="match status" value="1"/>
</dbReference>
<feature type="domain" description="J" evidence="3">
    <location>
        <begin position="253"/>
        <end position="320"/>
    </location>
</feature>
<feature type="compositionally biased region" description="Basic and acidic residues" evidence="1">
    <location>
        <begin position="316"/>
        <end position="327"/>
    </location>
</feature>
<evidence type="ECO:0000256" key="2">
    <source>
        <dbReference type="SAM" id="Phobius"/>
    </source>
</evidence>
<proteinExistence type="predicted"/>